<comment type="caution">
    <text evidence="4">The sequence shown here is derived from an EMBL/GenBank/DDBJ whole genome shotgun (WGS) entry which is preliminary data.</text>
</comment>
<keyword evidence="1" id="KW-0732">Signal</keyword>
<evidence type="ECO:0000256" key="2">
    <source>
        <dbReference type="PROSITE-ProRule" id="PRU01360"/>
    </source>
</evidence>
<proteinExistence type="inferred from homology"/>
<dbReference type="Proteomes" id="UP001145087">
    <property type="component" value="Unassembled WGS sequence"/>
</dbReference>
<dbReference type="SUPFAM" id="SSF56935">
    <property type="entry name" value="Porins"/>
    <property type="match status" value="1"/>
</dbReference>
<evidence type="ECO:0000313" key="5">
    <source>
        <dbReference type="Proteomes" id="UP001145087"/>
    </source>
</evidence>
<dbReference type="RefSeq" id="WP_343335607.1">
    <property type="nucleotide sequence ID" value="NZ_JAPOHD010000068.1"/>
</dbReference>
<reference evidence="4" key="1">
    <citation type="submission" date="2022-11" db="EMBL/GenBank/DDBJ databases">
        <title>Marilongibacter aestuarii gen. nov., sp. nov., isolated from tidal flat sediment.</title>
        <authorList>
            <person name="Jiayan W."/>
        </authorList>
    </citation>
    <scope>NUCLEOTIDE SEQUENCE</scope>
    <source>
        <strain evidence="4">Z1-6</strain>
    </source>
</reference>
<keyword evidence="2" id="KW-0472">Membrane</keyword>
<keyword evidence="2" id="KW-0813">Transport</keyword>
<comment type="subcellular location">
    <subcellularLocation>
        <location evidence="2">Cell outer membrane</location>
        <topology evidence="2">Multi-pass membrane protein</topology>
    </subcellularLocation>
</comment>
<feature type="domain" description="TonB-dependent receptor plug" evidence="3">
    <location>
        <begin position="631"/>
        <end position="719"/>
    </location>
</feature>
<dbReference type="PROSITE" id="PS52016">
    <property type="entry name" value="TONB_DEPENDENT_REC_3"/>
    <property type="match status" value="1"/>
</dbReference>
<dbReference type="GO" id="GO:0044718">
    <property type="term" value="P:siderophore transmembrane transport"/>
    <property type="evidence" value="ECO:0007669"/>
    <property type="project" value="TreeGrafter"/>
</dbReference>
<dbReference type="GO" id="GO:0009279">
    <property type="term" value="C:cell outer membrane"/>
    <property type="evidence" value="ECO:0007669"/>
    <property type="project" value="UniProtKB-SubCell"/>
</dbReference>
<dbReference type="InterPro" id="IPR037066">
    <property type="entry name" value="Plug_dom_sf"/>
</dbReference>
<organism evidence="4 5">
    <name type="scientific">Draconibacterium aestuarii</name>
    <dbReference type="NCBI Taxonomy" id="2998507"/>
    <lineage>
        <taxon>Bacteria</taxon>
        <taxon>Pseudomonadati</taxon>
        <taxon>Bacteroidota</taxon>
        <taxon>Bacteroidia</taxon>
        <taxon>Marinilabiliales</taxon>
        <taxon>Prolixibacteraceae</taxon>
        <taxon>Draconibacterium</taxon>
    </lineage>
</organism>
<dbReference type="Gene3D" id="2.170.130.10">
    <property type="entry name" value="TonB-dependent receptor, plug domain"/>
    <property type="match status" value="1"/>
</dbReference>
<keyword evidence="2" id="KW-1134">Transmembrane beta strand</keyword>
<keyword evidence="4" id="KW-0675">Receptor</keyword>
<keyword evidence="2" id="KW-0998">Cell outer membrane</keyword>
<dbReference type="GO" id="GO:0015344">
    <property type="term" value="F:siderophore uptake transmembrane transporter activity"/>
    <property type="evidence" value="ECO:0007669"/>
    <property type="project" value="TreeGrafter"/>
</dbReference>
<dbReference type="Pfam" id="PF07715">
    <property type="entry name" value="Plug"/>
    <property type="match status" value="1"/>
</dbReference>
<dbReference type="PANTHER" id="PTHR30069:SF29">
    <property type="entry name" value="HEMOGLOBIN AND HEMOGLOBIN-HAPTOGLOBIN-BINDING PROTEIN 1-RELATED"/>
    <property type="match status" value="1"/>
</dbReference>
<gene>
    <name evidence="4" type="ORF">OU798_23225</name>
</gene>
<dbReference type="EMBL" id="JAPOHD010000068">
    <property type="protein sequence ID" value="MCY1723281.1"/>
    <property type="molecule type" value="Genomic_DNA"/>
</dbReference>
<dbReference type="InterPro" id="IPR012910">
    <property type="entry name" value="Plug_dom"/>
</dbReference>
<dbReference type="PANTHER" id="PTHR30069">
    <property type="entry name" value="TONB-DEPENDENT OUTER MEMBRANE RECEPTOR"/>
    <property type="match status" value="1"/>
</dbReference>
<keyword evidence="2" id="KW-0812">Transmembrane</keyword>
<comment type="similarity">
    <text evidence="2">Belongs to the TonB-dependent receptor family.</text>
</comment>
<name>A0A9X3FDN5_9BACT</name>
<evidence type="ECO:0000256" key="1">
    <source>
        <dbReference type="ARBA" id="ARBA00022729"/>
    </source>
</evidence>
<dbReference type="Gene3D" id="2.60.40.1930">
    <property type="match status" value="1"/>
</dbReference>
<sequence>MTINTYHSKSPFLLWSFNFLLLVSFSFNTIAQTNYKTELNNIKQLEKSKTEKVYLHLDRTIFSPGEDIWFKAYLLEGTFHALTSTSNNLHIELISPEGEIVASQVTLIHNGVGNGDIHLKYKQLKDGIYEIRAYTNFMRNFNEALYFKKNVLLTSTSVTKTPEKEQGSGIDLQFFPEGGQLVQNVSNRVAFKATDEKGNGKHVKLIIFDDSGNPVRECESIHNGMGQFIFTPEPNKHYFATINSPESASIKIPLPESTLEYSILVGNQFNELLDFTISTSPENARGQQISYIIQSRGKLCSSNNLRMNEAQQLVRIEKKELPAGISYVTVYNENGVPVCERLIYNQISPKVEVNITTNKTQYDTREEVTLNITTLDEEGKPVPANLSLAVIGQSIIDNQKEILSNNASIRSSVLLCSDIKGQVENPDFYFENFDMKKHQLLDLVLLTHGWRKYIWKEKVDLPEFAMDFDYESGFTFTGTSKTLALKRPIPNSKVSLVMSDEGFYYDEVTADKNGRFMFENTHLMDTTTVVFQAYTKKDKRNTTIEIDEVRYDVPKTKPVAQTVQNSNKSDLNEIAEQAKKIRHIQDSLAAKNYKILDEVTIKAQKKRTLDDHFRLYHHPDEVIEITDKYAGYYNILDIVDQEIPSVQVYGVCPEVQVIIRGSRSLGNTLTANSNSSFLLDGMFVDVNDICNIPVTQVDKIEVLKGSSAAIFGSRAMNGIIAVYLKKANVKWEYFPIGINKIKPKGYYRAREFYSPNYKMAQEQFEGPDYRNTLYWEPFITTGKEGKAELSFFNSDDSGKYNITVEGVGFNGSIAKSEATFIVKTNNLSNK</sequence>
<accession>A0A9X3FDN5</accession>
<evidence type="ECO:0000259" key="3">
    <source>
        <dbReference type="Pfam" id="PF07715"/>
    </source>
</evidence>
<protein>
    <submittedName>
        <fullName evidence="4">TonB-dependent receptor plug domain-containing protein</fullName>
    </submittedName>
</protein>
<keyword evidence="5" id="KW-1185">Reference proteome</keyword>
<dbReference type="InterPro" id="IPR039426">
    <property type="entry name" value="TonB-dep_rcpt-like"/>
</dbReference>
<evidence type="ECO:0000313" key="4">
    <source>
        <dbReference type="EMBL" id="MCY1723281.1"/>
    </source>
</evidence>
<dbReference type="AlphaFoldDB" id="A0A9X3FDN5"/>